<evidence type="ECO:0000313" key="1">
    <source>
        <dbReference type="EMBL" id="KAJ7525832.1"/>
    </source>
</evidence>
<dbReference type="EMBL" id="CM055108">
    <property type="protein sequence ID" value="KAJ7525832.1"/>
    <property type="molecule type" value="Genomic_DNA"/>
</dbReference>
<sequence length="115" mass="13185">MRTRQLVEVGRKPKFSAATLQKINLFLYLLTDPKGKTQGDLKQKSNNLLLTVNYCDWSNCGVYLLTTDCCHWQRISSWKTSSCCLSGIQSSADKCWQESRGKRYRYIPVLILGCI</sequence>
<evidence type="ECO:0000313" key="2">
    <source>
        <dbReference type="Proteomes" id="UP001162992"/>
    </source>
</evidence>
<protein>
    <submittedName>
        <fullName evidence="1">Uncharacterized protein</fullName>
    </submittedName>
</protein>
<keyword evidence="2" id="KW-1185">Reference proteome</keyword>
<accession>A0ACC2B805</accession>
<organism evidence="1 2">
    <name type="scientific">Diphasiastrum complanatum</name>
    <name type="common">Issler's clubmoss</name>
    <name type="synonym">Lycopodium complanatum</name>
    <dbReference type="NCBI Taxonomy" id="34168"/>
    <lineage>
        <taxon>Eukaryota</taxon>
        <taxon>Viridiplantae</taxon>
        <taxon>Streptophyta</taxon>
        <taxon>Embryophyta</taxon>
        <taxon>Tracheophyta</taxon>
        <taxon>Lycopodiopsida</taxon>
        <taxon>Lycopodiales</taxon>
        <taxon>Lycopodiaceae</taxon>
        <taxon>Lycopodioideae</taxon>
        <taxon>Diphasiastrum</taxon>
    </lineage>
</organism>
<name>A0ACC2B805_DIPCM</name>
<gene>
    <name evidence="1" type="ORF">O6H91_17G069100</name>
</gene>
<reference evidence="2" key="1">
    <citation type="journal article" date="2024" name="Proc. Natl. Acad. Sci. U.S.A.">
        <title>Extraordinary preservation of gene collinearity over three hundred million years revealed in homosporous lycophytes.</title>
        <authorList>
            <person name="Li C."/>
            <person name="Wickell D."/>
            <person name="Kuo L.Y."/>
            <person name="Chen X."/>
            <person name="Nie B."/>
            <person name="Liao X."/>
            <person name="Peng D."/>
            <person name="Ji J."/>
            <person name="Jenkins J."/>
            <person name="Williams M."/>
            <person name="Shu S."/>
            <person name="Plott C."/>
            <person name="Barry K."/>
            <person name="Rajasekar S."/>
            <person name="Grimwood J."/>
            <person name="Han X."/>
            <person name="Sun S."/>
            <person name="Hou Z."/>
            <person name="He W."/>
            <person name="Dai G."/>
            <person name="Sun C."/>
            <person name="Schmutz J."/>
            <person name="Leebens-Mack J.H."/>
            <person name="Li F.W."/>
            <person name="Wang L."/>
        </authorList>
    </citation>
    <scope>NUCLEOTIDE SEQUENCE [LARGE SCALE GENOMIC DNA]</scope>
    <source>
        <strain evidence="2">cv. PW_Plant_1</strain>
    </source>
</reference>
<comment type="caution">
    <text evidence="1">The sequence shown here is derived from an EMBL/GenBank/DDBJ whole genome shotgun (WGS) entry which is preliminary data.</text>
</comment>
<dbReference type="Proteomes" id="UP001162992">
    <property type="component" value="Chromosome 17"/>
</dbReference>
<proteinExistence type="predicted"/>